<evidence type="ECO:0000256" key="3">
    <source>
        <dbReference type="ARBA" id="ARBA00022801"/>
    </source>
</evidence>
<evidence type="ECO:0000256" key="4">
    <source>
        <dbReference type="ARBA" id="ARBA00022806"/>
    </source>
</evidence>
<evidence type="ECO:0000313" key="15">
    <source>
        <dbReference type="EMBL" id="SDT28130.1"/>
    </source>
</evidence>
<dbReference type="EMBL" id="LT629740">
    <property type="protein sequence ID" value="SDT28130.1"/>
    <property type="molecule type" value="Genomic_DNA"/>
</dbReference>
<keyword evidence="4 12" id="KW-0347">Helicase</keyword>
<gene>
    <name evidence="15" type="ORF">SAMN05216490_2946</name>
</gene>
<dbReference type="GO" id="GO:0005524">
    <property type="term" value="F:ATP binding"/>
    <property type="evidence" value="ECO:0007669"/>
    <property type="project" value="UniProtKB-UniRule"/>
</dbReference>
<dbReference type="GO" id="GO:0016887">
    <property type="term" value="F:ATP hydrolysis activity"/>
    <property type="evidence" value="ECO:0007669"/>
    <property type="project" value="RHEA"/>
</dbReference>
<dbReference type="Pfam" id="PF13361">
    <property type="entry name" value="UvrD_C"/>
    <property type="match status" value="1"/>
</dbReference>
<evidence type="ECO:0000256" key="7">
    <source>
        <dbReference type="ARBA" id="ARBA00023235"/>
    </source>
</evidence>
<dbReference type="STRING" id="652787.SAMN05216490_2946"/>
<name>A0A1H1Z394_MUCMA</name>
<keyword evidence="2 12" id="KW-0547">Nucleotide-binding</keyword>
<reference evidence="15 16" key="1">
    <citation type="submission" date="2016-10" db="EMBL/GenBank/DDBJ databases">
        <authorList>
            <person name="de Groot N.N."/>
        </authorList>
    </citation>
    <scope>NUCLEOTIDE SEQUENCE [LARGE SCALE GENOMIC DNA]</scope>
    <source>
        <strain evidence="15 16">MP1X4</strain>
    </source>
</reference>
<evidence type="ECO:0000256" key="6">
    <source>
        <dbReference type="ARBA" id="ARBA00023125"/>
    </source>
</evidence>
<dbReference type="Gene3D" id="1.10.486.10">
    <property type="entry name" value="PCRA, domain 4"/>
    <property type="match status" value="1"/>
</dbReference>
<proteinExistence type="inferred from homology"/>
<dbReference type="GO" id="GO:0003677">
    <property type="term" value="F:DNA binding"/>
    <property type="evidence" value="ECO:0007669"/>
    <property type="project" value="UniProtKB-KW"/>
</dbReference>
<dbReference type="GO" id="GO:0000725">
    <property type="term" value="P:recombinational repair"/>
    <property type="evidence" value="ECO:0007669"/>
    <property type="project" value="TreeGrafter"/>
</dbReference>
<evidence type="ECO:0000256" key="10">
    <source>
        <dbReference type="ARBA" id="ARBA00034923"/>
    </source>
</evidence>
<feature type="domain" description="UvrD-like helicase C-terminal" evidence="14">
    <location>
        <begin position="268"/>
        <end position="544"/>
    </location>
</feature>
<dbReference type="PANTHER" id="PTHR11070">
    <property type="entry name" value="UVRD / RECB / PCRA DNA HELICASE FAMILY MEMBER"/>
    <property type="match status" value="1"/>
</dbReference>
<comment type="catalytic activity">
    <reaction evidence="11">
        <text>ATP + H2O = ADP + phosphate + H(+)</text>
        <dbReference type="Rhea" id="RHEA:13065"/>
        <dbReference type="ChEBI" id="CHEBI:15377"/>
        <dbReference type="ChEBI" id="CHEBI:15378"/>
        <dbReference type="ChEBI" id="CHEBI:30616"/>
        <dbReference type="ChEBI" id="CHEBI:43474"/>
        <dbReference type="ChEBI" id="CHEBI:456216"/>
        <dbReference type="EC" id="5.6.2.4"/>
    </reaction>
</comment>
<dbReference type="CDD" id="cd18807">
    <property type="entry name" value="SF1_C_UvrD"/>
    <property type="match status" value="1"/>
</dbReference>
<dbReference type="Pfam" id="PF00580">
    <property type="entry name" value="UvrD-helicase"/>
    <property type="match status" value="1"/>
</dbReference>
<dbReference type="PROSITE" id="PS51198">
    <property type="entry name" value="UVRD_HELICASE_ATP_BIND"/>
    <property type="match status" value="1"/>
</dbReference>
<evidence type="ECO:0000256" key="2">
    <source>
        <dbReference type="ARBA" id="ARBA00022741"/>
    </source>
</evidence>
<evidence type="ECO:0000259" key="14">
    <source>
        <dbReference type="PROSITE" id="PS51217"/>
    </source>
</evidence>
<dbReference type="GO" id="GO:0005829">
    <property type="term" value="C:cytosol"/>
    <property type="evidence" value="ECO:0007669"/>
    <property type="project" value="TreeGrafter"/>
</dbReference>
<dbReference type="InterPro" id="IPR000212">
    <property type="entry name" value="DNA_helicase_UvrD/REP"/>
</dbReference>
<keyword evidence="3 12" id="KW-0378">Hydrolase</keyword>
<evidence type="ECO:0000256" key="12">
    <source>
        <dbReference type="PROSITE-ProRule" id="PRU00560"/>
    </source>
</evidence>
<evidence type="ECO:0000256" key="5">
    <source>
        <dbReference type="ARBA" id="ARBA00022840"/>
    </source>
</evidence>
<dbReference type="Gene3D" id="1.10.10.160">
    <property type="match status" value="1"/>
</dbReference>
<dbReference type="GO" id="GO:0033202">
    <property type="term" value="C:DNA helicase complex"/>
    <property type="evidence" value="ECO:0007669"/>
    <property type="project" value="TreeGrafter"/>
</dbReference>
<dbReference type="PANTHER" id="PTHR11070:SF2">
    <property type="entry name" value="ATP-DEPENDENT DNA HELICASE SRS2"/>
    <property type="match status" value="1"/>
</dbReference>
<keyword evidence="6" id="KW-0238">DNA-binding</keyword>
<dbReference type="Gene3D" id="3.40.50.300">
    <property type="entry name" value="P-loop containing nucleotide triphosphate hydrolases"/>
    <property type="match status" value="2"/>
</dbReference>
<accession>A0A1H1Z394</accession>
<evidence type="ECO:0000313" key="16">
    <source>
        <dbReference type="Proteomes" id="UP000199679"/>
    </source>
</evidence>
<dbReference type="InterPro" id="IPR014017">
    <property type="entry name" value="DNA_helicase_UvrD-like_C"/>
</dbReference>
<keyword evidence="5 12" id="KW-0067">ATP-binding</keyword>
<evidence type="ECO:0000256" key="1">
    <source>
        <dbReference type="ARBA" id="ARBA00009922"/>
    </source>
</evidence>
<protein>
    <recommendedName>
        <fullName evidence="9">DNA 3'-5' helicase</fullName>
        <ecNumber evidence="9">5.6.2.4</ecNumber>
    </recommendedName>
    <alternativeName>
        <fullName evidence="10">DNA 3'-5' helicase II</fullName>
    </alternativeName>
</protein>
<comment type="catalytic activity">
    <reaction evidence="8">
        <text>Couples ATP hydrolysis with the unwinding of duplex DNA by translocating in the 3'-5' direction.</text>
        <dbReference type="EC" id="5.6.2.4"/>
    </reaction>
</comment>
<evidence type="ECO:0000256" key="11">
    <source>
        <dbReference type="ARBA" id="ARBA00048988"/>
    </source>
</evidence>
<dbReference type="SUPFAM" id="SSF52540">
    <property type="entry name" value="P-loop containing nucleoside triphosphate hydrolases"/>
    <property type="match status" value="1"/>
</dbReference>
<evidence type="ECO:0000256" key="8">
    <source>
        <dbReference type="ARBA" id="ARBA00034617"/>
    </source>
</evidence>
<sequence length="735" mass="83638">MIIAGAGSGKTRVITYRVAHLIRNGVDSFNILVLTFTNKAAREMRERINHLVGPEAKNIWMGTFHSVFAKILRVEADKLGYPSNFTIYDTDDSKSLLRAILKEMSLDDKLYNANFVLNRISAAKNNLVGWHEYQNNDQIQADDRSSGREHLGKIYETYAQRCYRAGAMDFDDLLFKTNELLKNFPDVLNKYQHKFKFLMVDEYQDTNFSQYLIVKKLAAVNENICVVGDDAQSIYAFRGANIQNILNFEKDYPDLKIFKLEQNYRSTQNIVNVANSIIANNKEQLKKNVFSEKEAGDKIKVMRAFSDNEEGKMVAEAIMFQRTTHGLKWHDFAILYRTNAQSRSMEEALRKLGVPYKIYGGLSFYQRKEIKDLIAYFRLTFNPNDEEALKRVINYPRRGIGDTTVDRIIVSADQNNITPFEVIINPSQYLDGRTSASVGNFSTMIQSFQVITKTLTAYEAALHIAQHSGLLKDLYADKSIEGLNRYENIQELLNGIKEFSEREDIEEKGLDIFMQDVALLTNDDSDKNKDADTVSLMTIHSSKGLEFSQVHVVGLEENLFPSQMSLNSRSDLEEERRLFYVATTRAENKLTISYATSRFKFGTLINCEPSRFLDEIDAKYLELDFSAKPASGGSSFFDDEREAWSRKTDTFSKPKPAVVKTTSILAKAHVPSPGFAPSDTSNLQVGMEVEHERFGFGKVISLEGNKPDVKATIFFKEIGQKQLLLKFAKLSIVSK</sequence>
<dbReference type="AlphaFoldDB" id="A0A1H1Z394"/>
<keyword evidence="16" id="KW-1185">Reference proteome</keyword>
<dbReference type="Proteomes" id="UP000199679">
    <property type="component" value="Chromosome I"/>
</dbReference>
<comment type="similarity">
    <text evidence="1">Belongs to the helicase family. UvrD subfamily.</text>
</comment>
<dbReference type="InterPro" id="IPR014016">
    <property type="entry name" value="UvrD-like_ATP-bd"/>
</dbReference>
<dbReference type="CDD" id="cd17932">
    <property type="entry name" value="DEXQc_UvrD"/>
    <property type="match status" value="1"/>
</dbReference>
<dbReference type="InterPro" id="IPR013986">
    <property type="entry name" value="DExx_box_DNA_helicase_dom_sf"/>
</dbReference>
<organism evidence="15 16">
    <name type="scientific">Mucilaginibacter mallensis</name>
    <dbReference type="NCBI Taxonomy" id="652787"/>
    <lineage>
        <taxon>Bacteria</taxon>
        <taxon>Pseudomonadati</taxon>
        <taxon>Bacteroidota</taxon>
        <taxon>Sphingobacteriia</taxon>
        <taxon>Sphingobacteriales</taxon>
        <taxon>Sphingobacteriaceae</taxon>
        <taxon>Mucilaginibacter</taxon>
    </lineage>
</organism>
<dbReference type="Pfam" id="PF21196">
    <property type="entry name" value="PcrA_UvrD_tudor"/>
    <property type="match status" value="1"/>
</dbReference>
<evidence type="ECO:0000256" key="9">
    <source>
        <dbReference type="ARBA" id="ARBA00034808"/>
    </source>
</evidence>
<evidence type="ECO:0000259" key="13">
    <source>
        <dbReference type="PROSITE" id="PS51198"/>
    </source>
</evidence>
<feature type="domain" description="UvrD-like helicase ATP-binding" evidence="13">
    <location>
        <begin position="1"/>
        <end position="267"/>
    </location>
</feature>
<dbReference type="PROSITE" id="PS51217">
    <property type="entry name" value="UVRD_HELICASE_CTER"/>
    <property type="match status" value="1"/>
</dbReference>
<keyword evidence="7" id="KW-0413">Isomerase</keyword>
<feature type="binding site" evidence="12">
    <location>
        <begin position="4"/>
        <end position="11"/>
    </location>
    <ligand>
        <name>ATP</name>
        <dbReference type="ChEBI" id="CHEBI:30616"/>
    </ligand>
</feature>
<dbReference type="InterPro" id="IPR027417">
    <property type="entry name" value="P-loop_NTPase"/>
</dbReference>
<dbReference type="GO" id="GO:0043138">
    <property type="term" value="F:3'-5' DNA helicase activity"/>
    <property type="evidence" value="ECO:0007669"/>
    <property type="project" value="UniProtKB-EC"/>
</dbReference>
<dbReference type="EC" id="5.6.2.4" evidence="9"/>